<dbReference type="Proteomes" id="UP001230300">
    <property type="component" value="Unassembled WGS sequence"/>
</dbReference>
<dbReference type="EMBL" id="JASOGN010000051">
    <property type="protein sequence ID" value="MDK6503452.1"/>
    <property type="molecule type" value="Genomic_DNA"/>
</dbReference>
<dbReference type="EMBL" id="NKLP01000191">
    <property type="protein sequence ID" value="TDN29612.1"/>
    <property type="molecule type" value="Genomic_DNA"/>
</dbReference>
<feature type="chain" id="PRO_5042695883" description="Surface layer protein A domain-containing protein" evidence="1">
    <location>
        <begin position="28"/>
        <end position="125"/>
    </location>
</feature>
<evidence type="ECO:0000313" key="3">
    <source>
        <dbReference type="EMBL" id="TDN29612.1"/>
    </source>
</evidence>
<name>A0A2I1WG89_9LACO</name>
<organism evidence="3 4">
    <name type="scientific">Lactobacillus crispatus</name>
    <dbReference type="NCBI Taxonomy" id="47770"/>
    <lineage>
        <taxon>Bacteria</taxon>
        <taxon>Bacillati</taxon>
        <taxon>Bacillota</taxon>
        <taxon>Bacilli</taxon>
        <taxon>Lactobacillales</taxon>
        <taxon>Lactobacillaceae</taxon>
        <taxon>Lactobacillus</taxon>
    </lineage>
</organism>
<sequence length="125" mass="14068">MKLRKATLVLFSATALFATTNTAVVSAAESSTDSVQNVQKLPLTKKVHGVKRTGPWHKTRYGAYDGAVDTPMEIPYNDGTYNGYLQRERMYEEYSNGKVRWVVYYGGTVRLVSHGLITFQKKADR</sequence>
<keyword evidence="1" id="KW-0732">Signal</keyword>
<evidence type="ECO:0000313" key="2">
    <source>
        <dbReference type="EMBL" id="MDK6503452.1"/>
    </source>
</evidence>
<protein>
    <recommendedName>
        <fullName evidence="5">Surface layer protein A domain-containing protein</fullName>
    </recommendedName>
</protein>
<feature type="signal peptide" evidence="1">
    <location>
        <begin position="1"/>
        <end position="27"/>
    </location>
</feature>
<evidence type="ECO:0008006" key="5">
    <source>
        <dbReference type="Google" id="ProtNLM"/>
    </source>
</evidence>
<evidence type="ECO:0000256" key="1">
    <source>
        <dbReference type="SAM" id="SignalP"/>
    </source>
</evidence>
<dbReference type="RefSeq" id="WP_005729263.1">
    <property type="nucleotide sequence ID" value="NZ_CAZZQD010000001.1"/>
</dbReference>
<reference evidence="2" key="2">
    <citation type="submission" date="2023-05" db="EMBL/GenBank/DDBJ databases">
        <title>Cataloging the Phylogenetic Diversity of Human Bladder Bacteria.</title>
        <authorList>
            <person name="Du J."/>
        </authorList>
    </citation>
    <scope>NUCLEOTIDE SEQUENCE</scope>
    <source>
        <strain evidence="2">UMB9226</strain>
    </source>
</reference>
<evidence type="ECO:0000313" key="4">
    <source>
        <dbReference type="Proteomes" id="UP000295195"/>
    </source>
</evidence>
<accession>A0A2I1WG89</accession>
<comment type="caution">
    <text evidence="3">The sequence shown here is derived from an EMBL/GenBank/DDBJ whole genome shotgun (WGS) entry which is preliminary data.</text>
</comment>
<dbReference type="Proteomes" id="UP000295195">
    <property type="component" value="Unassembled WGS sequence"/>
</dbReference>
<proteinExistence type="predicted"/>
<dbReference type="AlphaFoldDB" id="A0A2I1WG89"/>
<reference evidence="3 4" key="1">
    <citation type="submission" date="2017-06" db="EMBL/GenBank/DDBJ databases">
        <authorList>
            <person name="Swanenburg J."/>
            <person name="Kort R."/>
        </authorList>
    </citation>
    <scope>NUCLEOTIDE SEQUENCE [LARGE SCALE GENOMIC DNA]</scope>
    <source>
        <strain evidence="3 4">RL05</strain>
    </source>
</reference>
<gene>
    <name evidence="3" type="ORF">CEE75_10405</name>
    <name evidence="2" type="ORF">QP235_09790</name>
</gene>